<comment type="caution">
    <text evidence="2">The sequence shown here is derived from an EMBL/GenBank/DDBJ whole genome shotgun (WGS) entry which is preliminary data.</text>
</comment>
<dbReference type="AlphaFoldDB" id="A0A9P5VLN2"/>
<feature type="compositionally biased region" description="Polar residues" evidence="1">
    <location>
        <begin position="261"/>
        <end position="294"/>
    </location>
</feature>
<sequence>MDDHSMDEALDFSVLSLHSTEERLQMTFDQSLNIRENDNIHDHKQLHQQLEQAHATAEDNTDSGPWAKLPSTFTEMNPYQPGMNAQKLDAMAMDPNHVFKCSSISFPLTEPTTTSSSKEDSDKAPGADKEDQIPDWMLADPEMVPDWMRNADSASAAAEAEVLDWSSSAPDLSTTVDANSLFGFSSHPTFEALAISGAIASELQRRQSEDESASGLISTTTLTTSSTKTREGGFARFGNTIRGDGTIASTFGSSKGRRGSASEQGLSSKSGGEGSTPWQTGSGSSWQTWRTNNAPMEVEVDIEDDYDDHFNSQPTIEATPGFAPAQFRRDSA</sequence>
<feature type="compositionally biased region" description="Basic and acidic residues" evidence="1">
    <location>
        <begin position="117"/>
        <end position="131"/>
    </location>
</feature>
<dbReference type="Proteomes" id="UP000696485">
    <property type="component" value="Unassembled WGS sequence"/>
</dbReference>
<keyword evidence="3" id="KW-1185">Reference proteome</keyword>
<gene>
    <name evidence="2" type="ORF">BG006_006402</name>
</gene>
<evidence type="ECO:0000313" key="3">
    <source>
        <dbReference type="Proteomes" id="UP000696485"/>
    </source>
</evidence>
<protein>
    <submittedName>
        <fullName evidence="2">Uncharacterized protein</fullName>
    </submittedName>
</protein>
<dbReference type="EMBL" id="JAAAUY010000380">
    <property type="protein sequence ID" value="KAF9330650.1"/>
    <property type="molecule type" value="Genomic_DNA"/>
</dbReference>
<accession>A0A9P5VLN2</accession>
<organism evidence="2 3">
    <name type="scientific">Podila minutissima</name>
    <dbReference type="NCBI Taxonomy" id="64525"/>
    <lineage>
        <taxon>Eukaryota</taxon>
        <taxon>Fungi</taxon>
        <taxon>Fungi incertae sedis</taxon>
        <taxon>Mucoromycota</taxon>
        <taxon>Mortierellomycotina</taxon>
        <taxon>Mortierellomycetes</taxon>
        <taxon>Mortierellales</taxon>
        <taxon>Mortierellaceae</taxon>
        <taxon>Podila</taxon>
    </lineage>
</organism>
<evidence type="ECO:0000313" key="2">
    <source>
        <dbReference type="EMBL" id="KAF9330650.1"/>
    </source>
</evidence>
<feature type="region of interest" description="Disordered" evidence="1">
    <location>
        <begin position="206"/>
        <end position="332"/>
    </location>
</feature>
<reference evidence="2" key="1">
    <citation type="journal article" date="2020" name="Fungal Divers.">
        <title>Resolving the Mortierellaceae phylogeny through synthesis of multi-gene phylogenetics and phylogenomics.</title>
        <authorList>
            <person name="Vandepol N."/>
            <person name="Liber J."/>
            <person name="Desiro A."/>
            <person name="Na H."/>
            <person name="Kennedy M."/>
            <person name="Barry K."/>
            <person name="Grigoriev I.V."/>
            <person name="Miller A.N."/>
            <person name="O'Donnell K."/>
            <person name="Stajich J.E."/>
            <person name="Bonito G."/>
        </authorList>
    </citation>
    <scope>NUCLEOTIDE SEQUENCE</scope>
    <source>
        <strain evidence="2">NVP1</strain>
    </source>
</reference>
<feature type="compositionally biased region" description="Acidic residues" evidence="1">
    <location>
        <begin position="298"/>
        <end position="307"/>
    </location>
</feature>
<evidence type="ECO:0000256" key="1">
    <source>
        <dbReference type="SAM" id="MobiDB-lite"/>
    </source>
</evidence>
<feature type="region of interest" description="Disordered" evidence="1">
    <location>
        <begin position="109"/>
        <end position="131"/>
    </location>
</feature>
<proteinExistence type="predicted"/>
<feature type="compositionally biased region" description="Low complexity" evidence="1">
    <location>
        <begin position="218"/>
        <end position="227"/>
    </location>
</feature>
<feature type="region of interest" description="Disordered" evidence="1">
    <location>
        <begin position="45"/>
        <end position="70"/>
    </location>
</feature>
<name>A0A9P5VLN2_9FUNG</name>